<comment type="caution">
    <text evidence="1">The sequence shown here is derived from an EMBL/GenBank/DDBJ whole genome shotgun (WGS) entry which is preliminary data.</text>
</comment>
<dbReference type="InterPro" id="IPR046901">
    <property type="entry name" value="ABC-3C_MC5"/>
</dbReference>
<evidence type="ECO:0000313" key="1">
    <source>
        <dbReference type="EMBL" id="NIF22556.1"/>
    </source>
</evidence>
<evidence type="ECO:0000313" key="2">
    <source>
        <dbReference type="Proteomes" id="UP001515683"/>
    </source>
</evidence>
<keyword evidence="2" id="KW-1185">Reference proteome</keyword>
<gene>
    <name evidence="1" type="ORF">F3J40_13215</name>
</gene>
<dbReference type="Proteomes" id="UP001515683">
    <property type="component" value="Unassembled WGS sequence"/>
</dbReference>
<protein>
    <submittedName>
        <fullName evidence="1">Uncharacterized protein</fullName>
    </submittedName>
</protein>
<proteinExistence type="predicted"/>
<accession>A0ABX0RE19</accession>
<name>A0ABX0RE19_9GAMM</name>
<organism evidence="1 2">
    <name type="scientific">Candidatus Pantoea multigeneris</name>
    <dbReference type="NCBI Taxonomy" id="2608357"/>
    <lineage>
        <taxon>Bacteria</taxon>
        <taxon>Pseudomonadati</taxon>
        <taxon>Pseudomonadota</taxon>
        <taxon>Gammaproteobacteria</taxon>
        <taxon>Enterobacterales</taxon>
        <taxon>Erwiniaceae</taxon>
        <taxon>Pantoea</taxon>
    </lineage>
</organism>
<dbReference type="EMBL" id="VWXF01000005">
    <property type="protein sequence ID" value="NIF22556.1"/>
    <property type="molecule type" value="Genomic_DNA"/>
</dbReference>
<dbReference type="Pfam" id="PF20291">
    <property type="entry name" value="MC5"/>
    <property type="match status" value="1"/>
</dbReference>
<sequence>MSCLSLSRELLSEKTKFKKFINPYNNFDARSLFNQMEGIQKSSICSLVSTETLIRKDNEIYEVNSESFKEVKLEHFSSINVEAINFIKDHLEPMSYFGKNGLKAASKLMSFKYDIL</sequence>
<reference evidence="1 2" key="1">
    <citation type="journal article" date="2019" name="bioRxiv">
        <title>Bacteria contribute to plant secondary compound degradation in a generalist herbivore system.</title>
        <authorList>
            <person name="Francoeur C.B."/>
            <person name="Khadempour L."/>
            <person name="Moreira-Soto R.D."/>
            <person name="Gotting K."/>
            <person name="Book A.J."/>
            <person name="Pinto-Tomas A.A."/>
            <person name="Keefover-Ring K."/>
            <person name="Currie C.R."/>
        </authorList>
    </citation>
    <scope>NUCLEOTIDE SEQUENCE [LARGE SCALE GENOMIC DNA]</scope>
    <source>
        <strain evidence="1">Acro-835</strain>
    </source>
</reference>